<evidence type="ECO:0008006" key="3">
    <source>
        <dbReference type="Google" id="ProtNLM"/>
    </source>
</evidence>
<sequence length="125" mass="13348">MLALAAATGARAVEFPNPSVNCRSDWPVALEEGRRAVSQLGSTCDSGTPVLQNSKMYSSYGGAMAFVCNWGGGSQACTHQEMNEAVRLINEKCGEDVAGWVQIDDWAKQYGRTTTSDNPCPNLNG</sequence>
<dbReference type="OrthoDB" id="4488198at2759"/>
<protein>
    <recommendedName>
        <fullName evidence="3">Ecp2 effector protein domain-containing protein</fullName>
    </recommendedName>
</protein>
<dbReference type="STRING" id="1036611.A0A1L9PY77"/>
<name>A0A1L9PY77_ASPVE</name>
<dbReference type="GeneID" id="63728917"/>
<gene>
    <name evidence="1" type="ORF">ASPVEDRAFT_45858</name>
</gene>
<dbReference type="VEuPathDB" id="FungiDB:ASPVEDRAFT_45858"/>
<dbReference type="EMBL" id="KV878135">
    <property type="protein sequence ID" value="OJJ06474.1"/>
    <property type="molecule type" value="Genomic_DNA"/>
</dbReference>
<organism evidence="1 2">
    <name type="scientific">Aspergillus versicolor CBS 583.65</name>
    <dbReference type="NCBI Taxonomy" id="1036611"/>
    <lineage>
        <taxon>Eukaryota</taxon>
        <taxon>Fungi</taxon>
        <taxon>Dikarya</taxon>
        <taxon>Ascomycota</taxon>
        <taxon>Pezizomycotina</taxon>
        <taxon>Eurotiomycetes</taxon>
        <taxon>Eurotiomycetidae</taxon>
        <taxon>Eurotiales</taxon>
        <taxon>Aspergillaceae</taxon>
        <taxon>Aspergillus</taxon>
        <taxon>Aspergillus subgen. Nidulantes</taxon>
    </lineage>
</organism>
<accession>A0A1L9PY77</accession>
<dbReference type="RefSeq" id="XP_040672236.1">
    <property type="nucleotide sequence ID" value="XM_040813406.1"/>
</dbReference>
<dbReference type="AlphaFoldDB" id="A0A1L9PY77"/>
<evidence type="ECO:0000313" key="1">
    <source>
        <dbReference type="EMBL" id="OJJ06474.1"/>
    </source>
</evidence>
<dbReference type="Proteomes" id="UP000184073">
    <property type="component" value="Unassembled WGS sequence"/>
</dbReference>
<keyword evidence="2" id="KW-1185">Reference proteome</keyword>
<proteinExistence type="predicted"/>
<reference evidence="2" key="1">
    <citation type="journal article" date="2017" name="Genome Biol.">
        <title>Comparative genomics reveals high biological diversity and specific adaptations in the industrially and medically important fungal genus Aspergillus.</title>
        <authorList>
            <person name="de Vries R.P."/>
            <person name="Riley R."/>
            <person name="Wiebenga A."/>
            <person name="Aguilar-Osorio G."/>
            <person name="Amillis S."/>
            <person name="Uchima C.A."/>
            <person name="Anderluh G."/>
            <person name="Asadollahi M."/>
            <person name="Askin M."/>
            <person name="Barry K."/>
            <person name="Battaglia E."/>
            <person name="Bayram O."/>
            <person name="Benocci T."/>
            <person name="Braus-Stromeyer S.A."/>
            <person name="Caldana C."/>
            <person name="Canovas D."/>
            <person name="Cerqueira G.C."/>
            <person name="Chen F."/>
            <person name="Chen W."/>
            <person name="Choi C."/>
            <person name="Clum A."/>
            <person name="Dos Santos R.A."/>
            <person name="Damasio A.R."/>
            <person name="Diallinas G."/>
            <person name="Emri T."/>
            <person name="Fekete E."/>
            <person name="Flipphi M."/>
            <person name="Freyberg S."/>
            <person name="Gallo A."/>
            <person name="Gournas C."/>
            <person name="Habgood R."/>
            <person name="Hainaut M."/>
            <person name="Harispe M.L."/>
            <person name="Henrissat B."/>
            <person name="Hilden K.S."/>
            <person name="Hope R."/>
            <person name="Hossain A."/>
            <person name="Karabika E."/>
            <person name="Karaffa L."/>
            <person name="Karanyi Z."/>
            <person name="Krasevec N."/>
            <person name="Kuo A."/>
            <person name="Kusch H."/>
            <person name="LaButti K."/>
            <person name="Lagendijk E.L."/>
            <person name="Lapidus A."/>
            <person name="Levasseur A."/>
            <person name="Lindquist E."/>
            <person name="Lipzen A."/>
            <person name="Logrieco A.F."/>
            <person name="MacCabe A."/>
            <person name="Maekelae M.R."/>
            <person name="Malavazi I."/>
            <person name="Melin P."/>
            <person name="Meyer V."/>
            <person name="Mielnichuk N."/>
            <person name="Miskei M."/>
            <person name="Molnar A.P."/>
            <person name="Mule G."/>
            <person name="Ngan C.Y."/>
            <person name="Orejas M."/>
            <person name="Orosz E."/>
            <person name="Ouedraogo J.P."/>
            <person name="Overkamp K.M."/>
            <person name="Park H.-S."/>
            <person name="Perrone G."/>
            <person name="Piumi F."/>
            <person name="Punt P.J."/>
            <person name="Ram A.F."/>
            <person name="Ramon A."/>
            <person name="Rauscher S."/>
            <person name="Record E."/>
            <person name="Riano-Pachon D.M."/>
            <person name="Robert V."/>
            <person name="Roehrig J."/>
            <person name="Ruller R."/>
            <person name="Salamov A."/>
            <person name="Salih N.S."/>
            <person name="Samson R.A."/>
            <person name="Sandor E."/>
            <person name="Sanguinetti M."/>
            <person name="Schuetze T."/>
            <person name="Sepcic K."/>
            <person name="Shelest E."/>
            <person name="Sherlock G."/>
            <person name="Sophianopoulou V."/>
            <person name="Squina F.M."/>
            <person name="Sun H."/>
            <person name="Susca A."/>
            <person name="Todd R.B."/>
            <person name="Tsang A."/>
            <person name="Unkles S.E."/>
            <person name="van de Wiele N."/>
            <person name="van Rossen-Uffink D."/>
            <person name="Oliveira J.V."/>
            <person name="Vesth T.C."/>
            <person name="Visser J."/>
            <person name="Yu J.-H."/>
            <person name="Zhou M."/>
            <person name="Andersen M.R."/>
            <person name="Archer D.B."/>
            <person name="Baker S.E."/>
            <person name="Benoit I."/>
            <person name="Brakhage A.A."/>
            <person name="Braus G.H."/>
            <person name="Fischer R."/>
            <person name="Frisvad J.C."/>
            <person name="Goldman G.H."/>
            <person name="Houbraken J."/>
            <person name="Oakley B."/>
            <person name="Pocsi I."/>
            <person name="Scazzocchio C."/>
            <person name="Seiboth B."/>
            <person name="vanKuyk P.A."/>
            <person name="Wortman J."/>
            <person name="Dyer P.S."/>
            <person name="Grigoriev I.V."/>
        </authorList>
    </citation>
    <scope>NUCLEOTIDE SEQUENCE [LARGE SCALE GENOMIC DNA]</scope>
    <source>
        <strain evidence="2">CBS 583.65</strain>
    </source>
</reference>
<evidence type="ECO:0000313" key="2">
    <source>
        <dbReference type="Proteomes" id="UP000184073"/>
    </source>
</evidence>